<dbReference type="RefSeq" id="WP_105191409.1">
    <property type="nucleotide sequence ID" value="NZ_PTQZ01000043.1"/>
</dbReference>
<dbReference type="OrthoDB" id="9800421at2"/>
<name>A0A2P6AU00_9GAMM</name>
<keyword evidence="2" id="KW-1185">Reference proteome</keyword>
<organism evidence="1 2">
    <name type="scientific">Amnimonas aquatica</name>
    <dbReference type="NCBI Taxonomy" id="2094561"/>
    <lineage>
        <taxon>Bacteria</taxon>
        <taxon>Pseudomonadati</taxon>
        <taxon>Pseudomonadota</taxon>
        <taxon>Gammaproteobacteria</taxon>
        <taxon>Moraxellales</taxon>
        <taxon>Moraxellaceae</taxon>
        <taxon>Amnimonas</taxon>
    </lineage>
</organism>
<comment type="caution">
    <text evidence="1">The sequence shown here is derived from an EMBL/GenBank/DDBJ whole genome shotgun (WGS) entry which is preliminary data.</text>
</comment>
<reference evidence="2" key="1">
    <citation type="submission" date="2018-02" db="EMBL/GenBank/DDBJ databases">
        <title>Genome sequencing of Solimonas sp. HR-BB.</title>
        <authorList>
            <person name="Lee Y."/>
            <person name="Jeon C.O."/>
        </authorList>
    </citation>
    <scope>NUCLEOTIDE SEQUENCE [LARGE SCALE GENOMIC DNA]</scope>
    <source>
        <strain evidence="2">HR-E</strain>
    </source>
</reference>
<gene>
    <name evidence="1" type="ORF">C5O18_03175</name>
</gene>
<protein>
    <submittedName>
        <fullName evidence="1">Oxidoreductase</fullName>
    </submittedName>
</protein>
<dbReference type="Proteomes" id="UP000243900">
    <property type="component" value="Unassembled WGS sequence"/>
</dbReference>
<proteinExistence type="predicted"/>
<dbReference type="InterPro" id="IPR008318">
    <property type="entry name" value="UCP030820"/>
</dbReference>
<sequence length="165" mass="18026">MPTLIKSGAIVTDSYQVAEPVDGVLTLPAGDVLVSLETLQAHREQVLGHAGSKGVQIKPDQFAEAIADVVHQLDLVAVEFPAFADGRGYSTAYLLRTRYGYKGELRAVGDVFKDTLFYQSRVGFDAFAIRDDKDAEVALKGLQDFHEVYHASADQPSPLFLRRSA</sequence>
<evidence type="ECO:0000313" key="2">
    <source>
        <dbReference type="Proteomes" id="UP000243900"/>
    </source>
</evidence>
<dbReference type="AlphaFoldDB" id="A0A2P6AU00"/>
<dbReference type="EMBL" id="PTQZ01000043">
    <property type="protein sequence ID" value="PQA48557.1"/>
    <property type="molecule type" value="Genomic_DNA"/>
</dbReference>
<dbReference type="Pfam" id="PF06073">
    <property type="entry name" value="DUF934"/>
    <property type="match status" value="1"/>
</dbReference>
<dbReference type="PIRSF" id="PIRSF030820">
    <property type="entry name" value="UCP030820"/>
    <property type="match status" value="1"/>
</dbReference>
<evidence type="ECO:0000313" key="1">
    <source>
        <dbReference type="EMBL" id="PQA48557.1"/>
    </source>
</evidence>
<accession>A0A2P6AU00</accession>